<keyword evidence="3" id="KW-0964">Secreted</keyword>
<accession>A0AAV8TTV5</accession>
<dbReference type="PROSITE" id="PS00560">
    <property type="entry name" value="CARBOXYPEPT_SER_HIS"/>
    <property type="match status" value="1"/>
</dbReference>
<dbReference type="Pfam" id="PF00450">
    <property type="entry name" value="Peptidase_S10"/>
    <property type="match status" value="1"/>
</dbReference>
<keyword evidence="7" id="KW-0325">Glycoprotein</keyword>
<dbReference type="PANTHER" id="PTHR11802">
    <property type="entry name" value="SERINE PROTEASE FAMILY S10 SERINE CARBOXYPEPTIDASE"/>
    <property type="match status" value="1"/>
</dbReference>
<feature type="chain" id="PRO_5043100032" description="Carboxypeptidase" evidence="8">
    <location>
        <begin position="24"/>
        <end position="483"/>
    </location>
</feature>
<evidence type="ECO:0000313" key="10">
    <source>
        <dbReference type="Proteomes" id="UP001159364"/>
    </source>
</evidence>
<evidence type="ECO:0000256" key="8">
    <source>
        <dbReference type="RuleBase" id="RU361156"/>
    </source>
</evidence>
<evidence type="ECO:0000256" key="4">
    <source>
        <dbReference type="ARBA" id="ARBA00022645"/>
    </source>
</evidence>
<dbReference type="InterPro" id="IPR033124">
    <property type="entry name" value="Ser_caboxypep_his_AS"/>
</dbReference>
<keyword evidence="6 8" id="KW-0378">Hydrolase</keyword>
<protein>
    <recommendedName>
        <fullName evidence="8">Carboxypeptidase</fullName>
        <ecNumber evidence="8">3.4.16.-</ecNumber>
    </recommendedName>
</protein>
<dbReference type="GO" id="GO:0005576">
    <property type="term" value="C:extracellular region"/>
    <property type="evidence" value="ECO:0007669"/>
    <property type="project" value="UniProtKB-SubCell"/>
</dbReference>
<reference evidence="9 10" key="1">
    <citation type="submission" date="2021-09" db="EMBL/GenBank/DDBJ databases">
        <title>Genomic insights and catalytic innovation underlie evolution of tropane alkaloids biosynthesis.</title>
        <authorList>
            <person name="Wang Y.-J."/>
            <person name="Tian T."/>
            <person name="Huang J.-P."/>
            <person name="Huang S.-X."/>
        </authorList>
    </citation>
    <scope>NUCLEOTIDE SEQUENCE [LARGE SCALE GENOMIC DNA]</scope>
    <source>
        <strain evidence="9">KIB-2018</strain>
        <tissue evidence="9">Leaf</tissue>
    </source>
</reference>
<dbReference type="InterPro" id="IPR018202">
    <property type="entry name" value="Ser_caboxypep_ser_AS"/>
</dbReference>
<dbReference type="Gene3D" id="3.40.50.1820">
    <property type="entry name" value="alpha/beta hydrolase"/>
    <property type="match status" value="1"/>
</dbReference>
<evidence type="ECO:0000256" key="3">
    <source>
        <dbReference type="ARBA" id="ARBA00022525"/>
    </source>
</evidence>
<organism evidence="9 10">
    <name type="scientific">Erythroxylum novogranatense</name>
    <dbReference type="NCBI Taxonomy" id="1862640"/>
    <lineage>
        <taxon>Eukaryota</taxon>
        <taxon>Viridiplantae</taxon>
        <taxon>Streptophyta</taxon>
        <taxon>Embryophyta</taxon>
        <taxon>Tracheophyta</taxon>
        <taxon>Spermatophyta</taxon>
        <taxon>Magnoliopsida</taxon>
        <taxon>eudicotyledons</taxon>
        <taxon>Gunneridae</taxon>
        <taxon>Pentapetalae</taxon>
        <taxon>rosids</taxon>
        <taxon>fabids</taxon>
        <taxon>Malpighiales</taxon>
        <taxon>Erythroxylaceae</taxon>
        <taxon>Erythroxylum</taxon>
    </lineage>
</organism>
<dbReference type="EC" id="3.4.16.-" evidence="8"/>
<evidence type="ECO:0000313" key="9">
    <source>
        <dbReference type="EMBL" id="KAJ8770381.1"/>
    </source>
</evidence>
<keyword evidence="5 8" id="KW-0645">Protease</keyword>
<gene>
    <name evidence="9" type="ORF">K2173_014995</name>
</gene>
<evidence type="ECO:0000256" key="1">
    <source>
        <dbReference type="ARBA" id="ARBA00004613"/>
    </source>
</evidence>
<dbReference type="Proteomes" id="UP001159364">
    <property type="component" value="Linkage Group LG03"/>
</dbReference>
<comment type="subcellular location">
    <subcellularLocation>
        <location evidence="1">Secreted</location>
    </subcellularLocation>
</comment>
<dbReference type="GO" id="GO:0004185">
    <property type="term" value="F:serine-type carboxypeptidase activity"/>
    <property type="evidence" value="ECO:0007669"/>
    <property type="project" value="UniProtKB-UniRule"/>
</dbReference>
<dbReference type="GO" id="GO:0005773">
    <property type="term" value="C:vacuole"/>
    <property type="evidence" value="ECO:0007669"/>
    <property type="project" value="TreeGrafter"/>
</dbReference>
<dbReference type="PROSITE" id="PS00131">
    <property type="entry name" value="CARBOXYPEPT_SER_SER"/>
    <property type="match status" value="1"/>
</dbReference>
<evidence type="ECO:0000256" key="2">
    <source>
        <dbReference type="ARBA" id="ARBA00009431"/>
    </source>
</evidence>
<dbReference type="EMBL" id="JAIWQS010000003">
    <property type="protein sequence ID" value="KAJ8770381.1"/>
    <property type="molecule type" value="Genomic_DNA"/>
</dbReference>
<keyword evidence="8" id="KW-0732">Signal</keyword>
<evidence type="ECO:0000256" key="6">
    <source>
        <dbReference type="ARBA" id="ARBA00022801"/>
    </source>
</evidence>
<dbReference type="FunFam" id="3.40.50.1820:FF:000453">
    <property type="entry name" value="Carboxypeptidase"/>
    <property type="match status" value="1"/>
</dbReference>
<dbReference type="AlphaFoldDB" id="A0AAV8TTV5"/>
<keyword evidence="4 8" id="KW-0121">Carboxypeptidase</keyword>
<comment type="similarity">
    <text evidence="2 8">Belongs to the peptidase S10 family.</text>
</comment>
<dbReference type="InterPro" id="IPR001563">
    <property type="entry name" value="Peptidase_S10"/>
</dbReference>
<dbReference type="PRINTS" id="PR00724">
    <property type="entry name" value="CRBOXYPTASEC"/>
</dbReference>
<feature type="signal peptide" evidence="8">
    <location>
        <begin position="1"/>
        <end position="23"/>
    </location>
</feature>
<dbReference type="SUPFAM" id="SSF53474">
    <property type="entry name" value="alpha/beta-Hydrolases"/>
    <property type="match status" value="1"/>
</dbReference>
<dbReference type="PANTHER" id="PTHR11802:SF421">
    <property type="entry name" value="CARBOXYPEPTIDASE"/>
    <property type="match status" value="1"/>
</dbReference>
<evidence type="ECO:0000256" key="5">
    <source>
        <dbReference type="ARBA" id="ARBA00022670"/>
    </source>
</evidence>
<evidence type="ECO:0000256" key="7">
    <source>
        <dbReference type="ARBA" id="ARBA00023180"/>
    </source>
</evidence>
<name>A0AAV8TTV5_9ROSI</name>
<sequence>MQLPSWILVVVICTISLQPPCMSSFQGDRIISLPGQPQVTFHQYSGYITIDEKQQRALFYYFVEAESDPDSKPLVLWFNGGPGCSSVGVGAFQEHGPFRPTSDGTLLRNYYSWNKEANMLYLESPAGIGFSYSENTSFYNYVSDYITAQDNLVFLQNWFDRYPQYKNRDFYITGESYAGHYVPQLAQLILQSGSKINLKGIAIGNPLVEFETDKRSTGTFYWSHGLVSDDTYRLMETTCTISQLLREDTLLGYKNITAACLRVEDLLSKEISNDIDFYDVIADVCLSSGDSQGLVQTQNHPFRSKTRSLLSLQSAQEHPQILQAPENIDPCVGINAYYYLNRKEVQQALNAKLVGVANWTTCTSVTNYDFTNLLIPTIDIVGYLVRSGIRVLLYSGDQDTVIPFIATRSNAQSLAKALGLRTTVSYRAWYMDKQVGGWTQVYDDILTYATIRGGSHMVPWSSPGRSLALFRAFLAGKPLPKEA</sequence>
<dbReference type="GO" id="GO:0006508">
    <property type="term" value="P:proteolysis"/>
    <property type="evidence" value="ECO:0007669"/>
    <property type="project" value="UniProtKB-KW"/>
</dbReference>
<proteinExistence type="inferred from homology"/>
<dbReference type="InterPro" id="IPR029058">
    <property type="entry name" value="AB_hydrolase_fold"/>
</dbReference>
<keyword evidence="10" id="KW-1185">Reference proteome</keyword>
<comment type="caution">
    <text evidence="9">The sequence shown here is derived from an EMBL/GenBank/DDBJ whole genome shotgun (WGS) entry which is preliminary data.</text>
</comment>